<sequence>MEIMPLKDIIFAMVPEVIFAIAFPLVLFEGKEIKKMFSIKMALKLIISIAFITYTAFKIRTITSNIVYINLSSTFTIALVYGFLGFNIRRSLFSAGITMMLVMVLETFVVPAFTLIFKEGVQQNGILYYRLQLSIINRTISFLIICFLYLKDIRLKRNVFFRKKWDDLTPGSKYTAFTLITFLLCSLFINTRFSDIYIRQKDFQSITFTEMDLLILFIIVIYFLYSNVSLLRRTLNYETFMELYDKEPIDLHKEMLLVSSNEEIEEYYNQIIAEKLKRKGVKEDEKEHSR</sequence>
<feature type="transmembrane region" description="Helical" evidence="1">
    <location>
        <begin position="96"/>
        <end position="117"/>
    </location>
</feature>
<keyword evidence="1" id="KW-1133">Transmembrane helix</keyword>
<feature type="transmembrane region" description="Helical" evidence="1">
    <location>
        <begin position="65"/>
        <end position="84"/>
    </location>
</feature>
<accession>A0A841KSB8</accession>
<keyword evidence="1" id="KW-0812">Transmembrane</keyword>
<keyword evidence="1" id="KW-0472">Membrane</keyword>
<dbReference type="RefSeq" id="WP_184308777.1">
    <property type="nucleotide sequence ID" value="NZ_JACHEN010000004.1"/>
</dbReference>
<feature type="transmembrane region" description="Helical" evidence="1">
    <location>
        <begin position="171"/>
        <end position="193"/>
    </location>
</feature>
<feature type="transmembrane region" description="Helical" evidence="1">
    <location>
        <begin position="213"/>
        <end position="231"/>
    </location>
</feature>
<feature type="transmembrane region" description="Helical" evidence="1">
    <location>
        <begin position="41"/>
        <end position="59"/>
    </location>
</feature>
<comment type="caution">
    <text evidence="2">The sequence shown here is derived from an EMBL/GenBank/DDBJ whole genome shotgun (WGS) entry which is preliminary data.</text>
</comment>
<feature type="transmembrane region" description="Helical" evidence="1">
    <location>
        <begin position="129"/>
        <end position="150"/>
    </location>
</feature>
<dbReference type="Proteomes" id="UP000579281">
    <property type="component" value="Unassembled WGS sequence"/>
</dbReference>
<dbReference type="EMBL" id="JACHEN010000004">
    <property type="protein sequence ID" value="MBB6214940.1"/>
    <property type="molecule type" value="Genomic_DNA"/>
</dbReference>
<organism evidence="2 3">
    <name type="scientific">Anaerosolibacter carboniphilus</name>
    <dbReference type="NCBI Taxonomy" id="1417629"/>
    <lineage>
        <taxon>Bacteria</taxon>
        <taxon>Bacillati</taxon>
        <taxon>Bacillota</taxon>
        <taxon>Clostridia</taxon>
        <taxon>Peptostreptococcales</taxon>
        <taxon>Thermotaleaceae</taxon>
        <taxon>Anaerosolibacter</taxon>
    </lineage>
</organism>
<feature type="transmembrane region" description="Helical" evidence="1">
    <location>
        <begin position="6"/>
        <end position="29"/>
    </location>
</feature>
<keyword evidence="3" id="KW-1185">Reference proteome</keyword>
<gene>
    <name evidence="2" type="ORF">HNQ80_001025</name>
</gene>
<protein>
    <submittedName>
        <fullName evidence="2">Uncharacterized protein</fullName>
    </submittedName>
</protein>
<evidence type="ECO:0000313" key="2">
    <source>
        <dbReference type="EMBL" id="MBB6214940.1"/>
    </source>
</evidence>
<dbReference type="AlphaFoldDB" id="A0A841KSB8"/>
<evidence type="ECO:0000256" key="1">
    <source>
        <dbReference type="SAM" id="Phobius"/>
    </source>
</evidence>
<name>A0A841KSB8_9FIRM</name>
<proteinExistence type="predicted"/>
<reference evidence="2 3" key="1">
    <citation type="submission" date="2020-08" db="EMBL/GenBank/DDBJ databases">
        <title>Genomic Encyclopedia of Type Strains, Phase IV (KMG-IV): sequencing the most valuable type-strain genomes for metagenomic binning, comparative biology and taxonomic classification.</title>
        <authorList>
            <person name="Goeker M."/>
        </authorList>
    </citation>
    <scope>NUCLEOTIDE SEQUENCE [LARGE SCALE GENOMIC DNA]</scope>
    <source>
        <strain evidence="2 3">DSM 103526</strain>
    </source>
</reference>
<evidence type="ECO:0000313" key="3">
    <source>
        <dbReference type="Proteomes" id="UP000579281"/>
    </source>
</evidence>